<dbReference type="InterPro" id="IPR011530">
    <property type="entry name" value="rRNA_adenine_dimethylase"/>
</dbReference>
<dbReference type="EMBL" id="KE525351">
    <property type="protein sequence ID" value="KFB51308.1"/>
    <property type="molecule type" value="Genomic_DNA"/>
</dbReference>
<dbReference type="AlphaFoldDB" id="A0A084WM64"/>
<keyword evidence="2 12" id="KW-0698">rRNA processing</keyword>
<name>A0A084WM64_ANOSI</name>
<feature type="binding site" evidence="11">
    <location>
        <position position="170"/>
    </location>
    <ligand>
        <name>S-adenosyl-L-methionine</name>
        <dbReference type="ChEBI" id="CHEBI:59789"/>
    </ligand>
</feature>
<dbReference type="InterPro" id="IPR029063">
    <property type="entry name" value="SAM-dependent_MTases_sf"/>
</dbReference>
<evidence type="ECO:0000313" key="15">
    <source>
        <dbReference type="EMBL" id="KFB51308.1"/>
    </source>
</evidence>
<proteinExistence type="inferred from homology"/>
<dbReference type="Gene3D" id="3.40.50.150">
    <property type="entry name" value="Vaccinia Virus protein VP39"/>
    <property type="match status" value="1"/>
</dbReference>
<dbReference type="Gene3D" id="1.10.8.100">
    <property type="entry name" value="Ribosomal RNA adenine dimethylase-like, domain 2"/>
    <property type="match status" value="1"/>
</dbReference>
<dbReference type="InterPro" id="IPR020596">
    <property type="entry name" value="rRNA_Ade_Mease_Trfase_CS"/>
</dbReference>
<dbReference type="GO" id="GO:0006391">
    <property type="term" value="P:transcription initiation at mitochondrial promoter"/>
    <property type="evidence" value="ECO:0007669"/>
    <property type="project" value="TreeGrafter"/>
</dbReference>
<evidence type="ECO:0000256" key="11">
    <source>
        <dbReference type="PROSITE-ProRule" id="PRU01026"/>
    </source>
</evidence>
<dbReference type="VEuPathDB" id="VectorBase:ASIC019361"/>
<keyword evidence="3 11" id="KW-0489">Methyltransferase</keyword>
<evidence type="ECO:0000256" key="10">
    <source>
        <dbReference type="ARBA" id="ARBA00023163"/>
    </source>
</evidence>
<dbReference type="NCBIfam" id="TIGR00755">
    <property type="entry name" value="ksgA"/>
    <property type="match status" value="1"/>
</dbReference>
<evidence type="ECO:0000256" key="12">
    <source>
        <dbReference type="RuleBase" id="RU362106"/>
    </source>
</evidence>
<keyword evidence="8" id="KW-0805">Transcription regulation</keyword>
<feature type="binding site" evidence="11">
    <location>
        <position position="145"/>
    </location>
    <ligand>
        <name>S-adenosyl-L-methionine</name>
        <dbReference type="ChEBI" id="CHEBI:59789"/>
    </ligand>
</feature>
<keyword evidence="13" id="KW-1133">Transmembrane helix</keyword>
<evidence type="ECO:0000313" key="17">
    <source>
        <dbReference type="Proteomes" id="UP000030765"/>
    </source>
</evidence>
<evidence type="ECO:0000256" key="4">
    <source>
        <dbReference type="ARBA" id="ARBA00022679"/>
    </source>
</evidence>
<accession>A0A084WM64</accession>
<reference evidence="15 17" key="1">
    <citation type="journal article" date="2014" name="BMC Genomics">
        <title>Genome sequence of Anopheles sinensis provides insight into genetics basis of mosquito competence for malaria parasites.</title>
        <authorList>
            <person name="Zhou D."/>
            <person name="Zhang D."/>
            <person name="Ding G."/>
            <person name="Shi L."/>
            <person name="Hou Q."/>
            <person name="Ye Y."/>
            <person name="Xu Y."/>
            <person name="Zhou H."/>
            <person name="Xiong C."/>
            <person name="Li S."/>
            <person name="Yu J."/>
            <person name="Hong S."/>
            <person name="Yu X."/>
            <person name="Zou P."/>
            <person name="Chen C."/>
            <person name="Chang X."/>
            <person name="Wang W."/>
            <person name="Lv Y."/>
            <person name="Sun Y."/>
            <person name="Ma L."/>
            <person name="Shen B."/>
            <person name="Zhu C."/>
        </authorList>
    </citation>
    <scope>NUCLEOTIDE SEQUENCE [LARGE SCALE GENOMIC DNA]</scope>
</reference>
<dbReference type="EC" id="2.1.1.-" evidence="12"/>
<dbReference type="PANTHER" id="PTHR11727">
    <property type="entry name" value="DIMETHYLADENOSINE TRANSFERASE"/>
    <property type="match status" value="1"/>
</dbReference>
<dbReference type="GO" id="GO:0003723">
    <property type="term" value="F:RNA binding"/>
    <property type="evidence" value="ECO:0007669"/>
    <property type="project" value="UniProtKB-UniRule"/>
</dbReference>
<dbReference type="Pfam" id="PF09813">
    <property type="entry name" value="Coa3_cc"/>
    <property type="match status" value="1"/>
</dbReference>
<keyword evidence="13" id="KW-0472">Membrane</keyword>
<dbReference type="PANTHER" id="PTHR11727:SF17">
    <property type="entry name" value="DIMETHYLADENOSINE TRANSFERASE 1, MITOCHONDRIAL"/>
    <property type="match status" value="1"/>
</dbReference>
<dbReference type="Proteomes" id="UP000030765">
    <property type="component" value="Unassembled WGS sequence"/>
</dbReference>
<dbReference type="CDD" id="cd02440">
    <property type="entry name" value="AdoMet_MTases"/>
    <property type="match status" value="1"/>
</dbReference>
<feature type="binding site" evidence="11">
    <location>
        <position position="251"/>
    </location>
    <ligand>
        <name>S-adenosyl-L-methionine</name>
        <dbReference type="ChEBI" id="CHEBI:59789"/>
    </ligand>
</feature>
<evidence type="ECO:0000256" key="8">
    <source>
        <dbReference type="ARBA" id="ARBA00023015"/>
    </source>
</evidence>
<keyword evidence="10" id="KW-0804">Transcription</keyword>
<keyword evidence="9" id="KW-0496">Mitochondrion</keyword>
<dbReference type="GO" id="GO:0005759">
    <property type="term" value="C:mitochondrial matrix"/>
    <property type="evidence" value="ECO:0007669"/>
    <property type="project" value="TreeGrafter"/>
</dbReference>
<sequence>MSSSEGPKSEFKIEQSGRQLKKAEVDFMRLIEQQNLQRVQKLQRQRKNNKLTGIALGGTVLGIYLYSMFSVKQEKFLDDFEEPVKLEVENKALTLPTFSSTMASTTKISKALTSTGVRLPPLPTIRDLVKLYQLRAIKQLSQNFLMDERLTDKIVRAAGNIRDHYVLEVGPGPGGITRSIIRQNPRHLVVVEKDRRFMPSMEMLAEVAQPFMRMDIVQGDILDYRIENAFPDCSQHDWMDGKRAPVHLIGNLPFAISTRLLINWLRDMSLRTGAWSYGRASLTLTFQKEVAERIVAPILSDQRCRLSVMNQIWSKPELRFMISGRAFVPKPEVDVGVVTIVPLRTPLTQVHFDTVEKVIRHIFSMRQKYCRRCVSNLYPPAGREELTELTFKKASVDPLARSFQLSVDECLRLVEAYDELSREHPEIVGYDYRAPKAKGGLLNEEEAGGEIRVVER</sequence>
<evidence type="ECO:0000313" key="16">
    <source>
        <dbReference type="EnsemblMetazoa" id="ASIC019361-PA"/>
    </source>
</evidence>
<dbReference type="InterPro" id="IPR023165">
    <property type="entry name" value="rRNA_Ade_diMease-like_C"/>
</dbReference>
<feature type="binding site" evidence="11">
    <location>
        <position position="220"/>
    </location>
    <ligand>
        <name>S-adenosyl-L-methionine</name>
        <dbReference type="ChEBI" id="CHEBI:59789"/>
    </ligand>
</feature>
<dbReference type="VEuPathDB" id="VectorBase:ASIS001893"/>
<keyword evidence="7" id="KW-0809">Transit peptide</keyword>
<dbReference type="OMA" id="KYSCIKP"/>
<organism evidence="15">
    <name type="scientific">Anopheles sinensis</name>
    <name type="common">Mosquito</name>
    <dbReference type="NCBI Taxonomy" id="74873"/>
    <lineage>
        <taxon>Eukaryota</taxon>
        <taxon>Metazoa</taxon>
        <taxon>Ecdysozoa</taxon>
        <taxon>Arthropoda</taxon>
        <taxon>Hexapoda</taxon>
        <taxon>Insecta</taxon>
        <taxon>Pterygota</taxon>
        <taxon>Neoptera</taxon>
        <taxon>Endopterygota</taxon>
        <taxon>Diptera</taxon>
        <taxon>Nematocera</taxon>
        <taxon>Culicoidea</taxon>
        <taxon>Culicidae</taxon>
        <taxon>Anophelinae</taxon>
        <taxon>Anopheles</taxon>
    </lineage>
</organism>
<keyword evidence="6 11" id="KW-0694">RNA-binding</keyword>
<evidence type="ECO:0000256" key="6">
    <source>
        <dbReference type="ARBA" id="ARBA00022884"/>
    </source>
</evidence>
<dbReference type="GO" id="GO:0000179">
    <property type="term" value="F:rRNA (adenine-N6,N6-)-dimethyltransferase activity"/>
    <property type="evidence" value="ECO:0007669"/>
    <property type="project" value="UniProtKB-UniRule"/>
</dbReference>
<dbReference type="EMBL" id="ATLV01024389">
    <property type="status" value="NOT_ANNOTATED_CDS"/>
    <property type="molecule type" value="Genomic_DNA"/>
</dbReference>
<evidence type="ECO:0000256" key="1">
    <source>
        <dbReference type="ARBA" id="ARBA00004173"/>
    </source>
</evidence>
<dbReference type="EnsemblMetazoa" id="ASIC019361-RA">
    <property type="protein sequence ID" value="ASIC019361-PA"/>
    <property type="gene ID" value="ASIC019361"/>
</dbReference>
<dbReference type="STRING" id="74873.A0A084WM64"/>
<reference evidence="16" key="2">
    <citation type="submission" date="2020-05" db="UniProtKB">
        <authorList>
            <consortium name="EnsemblMetazoa"/>
        </authorList>
    </citation>
    <scope>IDENTIFICATION</scope>
</reference>
<evidence type="ECO:0000259" key="14">
    <source>
        <dbReference type="SMART" id="SM00650"/>
    </source>
</evidence>
<feature type="domain" description="Ribosomal RNA adenine methylase transferase N-terminal" evidence="14">
    <location>
        <begin position="150"/>
        <end position="344"/>
    </location>
</feature>
<evidence type="ECO:0000256" key="3">
    <source>
        <dbReference type="ARBA" id="ARBA00022603"/>
    </source>
</evidence>
<keyword evidence="5 11" id="KW-0949">S-adenosyl-L-methionine</keyword>
<dbReference type="InterPro" id="IPR001737">
    <property type="entry name" value="KsgA/Erm"/>
</dbReference>
<dbReference type="FunFam" id="3.40.50.150:FF:000109">
    <property type="entry name" value="rRNA adenine N(6)-methyltransferase"/>
    <property type="match status" value="1"/>
</dbReference>
<dbReference type="GO" id="GO:0034246">
    <property type="term" value="F:mitochondrial transcription factor activity"/>
    <property type="evidence" value="ECO:0007669"/>
    <property type="project" value="TreeGrafter"/>
</dbReference>
<evidence type="ECO:0000256" key="2">
    <source>
        <dbReference type="ARBA" id="ARBA00022552"/>
    </source>
</evidence>
<feature type="binding site" evidence="11">
    <location>
        <position position="192"/>
    </location>
    <ligand>
        <name>S-adenosyl-L-methionine</name>
        <dbReference type="ChEBI" id="CHEBI:59789"/>
    </ligand>
</feature>
<evidence type="ECO:0000256" key="5">
    <source>
        <dbReference type="ARBA" id="ARBA00022691"/>
    </source>
</evidence>
<dbReference type="InterPro" id="IPR020598">
    <property type="entry name" value="rRNA_Ade_methylase_Trfase_N"/>
</dbReference>
<dbReference type="SMART" id="SM00650">
    <property type="entry name" value="rADc"/>
    <property type="match status" value="1"/>
</dbReference>
<protein>
    <recommendedName>
        <fullName evidence="12">rRNA adenine N(6)-methyltransferase</fullName>
        <ecNumber evidence="12">2.1.1.-</ecNumber>
    </recommendedName>
</protein>
<evidence type="ECO:0000256" key="7">
    <source>
        <dbReference type="ARBA" id="ARBA00022946"/>
    </source>
</evidence>
<dbReference type="InterPro" id="IPR018628">
    <property type="entry name" value="Coa3_CC"/>
</dbReference>
<feature type="binding site" evidence="11">
    <location>
        <position position="143"/>
    </location>
    <ligand>
        <name>S-adenosyl-L-methionine</name>
        <dbReference type="ChEBI" id="CHEBI:59789"/>
    </ligand>
</feature>
<keyword evidence="13" id="KW-0812">Transmembrane</keyword>
<dbReference type="Pfam" id="PF00398">
    <property type="entry name" value="RrnaAD"/>
    <property type="match status" value="1"/>
</dbReference>
<dbReference type="PROSITE" id="PS51689">
    <property type="entry name" value="SAM_RNA_A_N6_MT"/>
    <property type="match status" value="1"/>
</dbReference>
<gene>
    <name evidence="15" type="ORF">ZHAS_00019361</name>
</gene>
<dbReference type="SUPFAM" id="SSF53335">
    <property type="entry name" value="S-adenosyl-L-methionine-dependent methyltransferases"/>
    <property type="match status" value="1"/>
</dbReference>
<dbReference type="FunFam" id="1.10.8.100:FF:000006">
    <property type="entry name" value="rRNA adenine N(6)-methyltransferase"/>
    <property type="match status" value="1"/>
</dbReference>
<dbReference type="OrthoDB" id="16079at2759"/>
<evidence type="ECO:0000256" key="13">
    <source>
        <dbReference type="SAM" id="Phobius"/>
    </source>
</evidence>
<evidence type="ECO:0000256" key="9">
    <source>
        <dbReference type="ARBA" id="ARBA00023128"/>
    </source>
</evidence>
<comment type="similarity">
    <text evidence="11 12">Belongs to the class I-like SAM-binding methyltransferase superfamily. rRNA adenine N(6)-methyltransferase family.</text>
</comment>
<dbReference type="PROSITE" id="PS01131">
    <property type="entry name" value="RRNA_A_DIMETH"/>
    <property type="match status" value="1"/>
</dbReference>
<keyword evidence="4 11" id="KW-0808">Transferase</keyword>
<keyword evidence="17" id="KW-1185">Reference proteome</keyword>
<comment type="subcellular location">
    <subcellularLocation>
        <location evidence="1">Mitochondrion</location>
    </subcellularLocation>
</comment>
<feature type="transmembrane region" description="Helical" evidence="13">
    <location>
        <begin position="51"/>
        <end position="69"/>
    </location>
</feature>